<dbReference type="GO" id="GO:0046872">
    <property type="term" value="F:metal ion binding"/>
    <property type="evidence" value="ECO:0007669"/>
    <property type="project" value="UniProtKB-KW"/>
</dbReference>
<dbReference type="PANTHER" id="PTHR12001:SF69">
    <property type="entry name" value="ALL TRANS-POLYPRENYL-DIPHOSPHATE SYNTHASE PDSS1"/>
    <property type="match status" value="1"/>
</dbReference>
<proteinExistence type="inferred from homology"/>
<dbReference type="EMBL" id="LAZR01012397">
    <property type="protein sequence ID" value="KKM27039.1"/>
    <property type="molecule type" value="Genomic_DNA"/>
</dbReference>
<comment type="similarity">
    <text evidence="2">Belongs to the FPP/GGPP synthase family.</text>
</comment>
<dbReference type="GO" id="GO:0004659">
    <property type="term" value="F:prenyltransferase activity"/>
    <property type="evidence" value="ECO:0007669"/>
    <property type="project" value="InterPro"/>
</dbReference>
<keyword evidence="5" id="KW-0460">Magnesium</keyword>
<organism evidence="6">
    <name type="scientific">marine sediment metagenome</name>
    <dbReference type="NCBI Taxonomy" id="412755"/>
    <lineage>
        <taxon>unclassified sequences</taxon>
        <taxon>metagenomes</taxon>
        <taxon>ecological metagenomes</taxon>
    </lineage>
</organism>
<comment type="caution">
    <text evidence="6">The sequence shown here is derived from an EMBL/GenBank/DDBJ whole genome shotgun (WGS) entry which is preliminary data.</text>
</comment>
<accession>A0A0F9J3M3</accession>
<evidence type="ECO:0008006" key="7">
    <source>
        <dbReference type="Google" id="ProtNLM"/>
    </source>
</evidence>
<dbReference type="SFLD" id="SFLDS00005">
    <property type="entry name" value="Isoprenoid_Synthase_Type_I"/>
    <property type="match status" value="1"/>
</dbReference>
<dbReference type="CDD" id="cd00685">
    <property type="entry name" value="Trans_IPPS_HT"/>
    <property type="match status" value="1"/>
</dbReference>
<dbReference type="InterPro" id="IPR008949">
    <property type="entry name" value="Isoprenoid_synthase_dom_sf"/>
</dbReference>
<comment type="cofactor">
    <cofactor evidence="1">
        <name>Mg(2+)</name>
        <dbReference type="ChEBI" id="CHEBI:18420"/>
    </cofactor>
</comment>
<evidence type="ECO:0000256" key="4">
    <source>
        <dbReference type="ARBA" id="ARBA00022723"/>
    </source>
</evidence>
<evidence type="ECO:0000256" key="3">
    <source>
        <dbReference type="ARBA" id="ARBA00022679"/>
    </source>
</evidence>
<evidence type="ECO:0000313" key="6">
    <source>
        <dbReference type="EMBL" id="KKM27039.1"/>
    </source>
</evidence>
<reference evidence="6" key="1">
    <citation type="journal article" date="2015" name="Nature">
        <title>Complex archaea that bridge the gap between prokaryotes and eukaryotes.</title>
        <authorList>
            <person name="Spang A."/>
            <person name="Saw J.H."/>
            <person name="Jorgensen S.L."/>
            <person name="Zaremba-Niedzwiedzka K."/>
            <person name="Martijn J."/>
            <person name="Lind A.E."/>
            <person name="van Eijk R."/>
            <person name="Schleper C."/>
            <person name="Guy L."/>
            <person name="Ettema T.J."/>
        </authorList>
    </citation>
    <scope>NUCLEOTIDE SEQUENCE</scope>
</reference>
<dbReference type="PROSITE" id="PS00444">
    <property type="entry name" value="POLYPRENYL_SYNTHASE_2"/>
    <property type="match status" value="1"/>
</dbReference>
<protein>
    <recommendedName>
        <fullName evidence="7">Polyprenyl synthetase</fullName>
    </recommendedName>
</protein>
<gene>
    <name evidence="6" type="ORF">LCGC14_1578740</name>
</gene>
<dbReference type="AlphaFoldDB" id="A0A0F9J3M3"/>
<evidence type="ECO:0000256" key="2">
    <source>
        <dbReference type="ARBA" id="ARBA00006706"/>
    </source>
</evidence>
<dbReference type="Gene3D" id="1.10.600.10">
    <property type="entry name" value="Farnesyl Diphosphate Synthase"/>
    <property type="match status" value="1"/>
</dbReference>
<dbReference type="Pfam" id="PF00348">
    <property type="entry name" value="polyprenyl_synt"/>
    <property type="match status" value="1"/>
</dbReference>
<name>A0A0F9J3M3_9ZZZZ</name>
<dbReference type="PANTHER" id="PTHR12001">
    <property type="entry name" value="GERANYLGERANYL PYROPHOSPHATE SYNTHASE"/>
    <property type="match status" value="1"/>
</dbReference>
<dbReference type="GO" id="GO:0008299">
    <property type="term" value="P:isoprenoid biosynthetic process"/>
    <property type="evidence" value="ECO:0007669"/>
    <property type="project" value="InterPro"/>
</dbReference>
<dbReference type="SUPFAM" id="SSF48576">
    <property type="entry name" value="Terpenoid synthases"/>
    <property type="match status" value="1"/>
</dbReference>
<dbReference type="InterPro" id="IPR033749">
    <property type="entry name" value="Polyprenyl_synt_CS"/>
</dbReference>
<dbReference type="InterPro" id="IPR000092">
    <property type="entry name" value="Polyprenyl_synt"/>
</dbReference>
<evidence type="ECO:0000256" key="5">
    <source>
        <dbReference type="ARBA" id="ARBA00022842"/>
    </source>
</evidence>
<evidence type="ECO:0000256" key="1">
    <source>
        <dbReference type="ARBA" id="ARBA00001946"/>
    </source>
</evidence>
<keyword evidence="4" id="KW-0479">Metal-binding</keyword>
<dbReference type="PROSITE" id="PS00723">
    <property type="entry name" value="POLYPRENYL_SYNTHASE_1"/>
    <property type="match status" value="1"/>
</dbReference>
<keyword evidence="3" id="KW-0808">Transferase</keyword>
<sequence>MKNPVSLKIKNQLRVLEKELRKSVNGAGPTVKQSYLETISAGGKRLRPAIVFLCSQFKGADKDGVNKAALAVEIIHAASLIHDDIMDGAAIRRGQPTIYSKRGSQSALRTGDYLFAKSFLLLNETGNFEAVSILSRAVKKLSEGELEQIKSAFNKEQELSYYYQKIGCKTAALFRASAELGALFGNADQNYIKALGDYAENLGVAFQVYDDVLDIEADEEALGKSLGTDLKDGTLTLPIIMALKESNSQRLADIFTSENNDEQDIAEGLHIIVSTKAAEKSKKEAKRFVDKATQCLAPIREEKLKKELKAICEYTIERYN</sequence>